<protein>
    <submittedName>
        <fullName evidence="1">Uncharacterized protein</fullName>
    </submittedName>
</protein>
<evidence type="ECO:0000313" key="1">
    <source>
        <dbReference type="EMBL" id="MDT0476229.1"/>
    </source>
</evidence>
<comment type="caution">
    <text evidence="1">The sequence shown here is derived from an EMBL/GenBank/DDBJ whole genome shotgun (WGS) entry which is preliminary data.</text>
</comment>
<gene>
    <name evidence="1" type="ORF">RM863_29300</name>
</gene>
<proteinExistence type="predicted"/>
<organism evidence="1 2">
    <name type="scientific">Streptomyces hintoniae</name>
    <dbReference type="NCBI Taxonomy" id="3075521"/>
    <lineage>
        <taxon>Bacteria</taxon>
        <taxon>Bacillati</taxon>
        <taxon>Actinomycetota</taxon>
        <taxon>Actinomycetes</taxon>
        <taxon>Kitasatosporales</taxon>
        <taxon>Streptomycetaceae</taxon>
        <taxon>Streptomyces</taxon>
    </lineage>
</organism>
<dbReference type="EMBL" id="JAVRFF010000039">
    <property type="protein sequence ID" value="MDT0476229.1"/>
    <property type="molecule type" value="Genomic_DNA"/>
</dbReference>
<name>A0ABU2UT48_9ACTN</name>
<sequence>MEPTHHPVTDEALQRLIAQPSFTSQVLTRTADHLDMDPTTPMSEWAGGIAMQAAVDLVLADLPQAVQDEVHDRLARHTPDTTGITRGEAALRLRAAAKDLG</sequence>
<evidence type="ECO:0000313" key="2">
    <source>
        <dbReference type="Proteomes" id="UP001180489"/>
    </source>
</evidence>
<accession>A0ABU2UT48</accession>
<dbReference type="Proteomes" id="UP001180489">
    <property type="component" value="Unassembled WGS sequence"/>
</dbReference>
<reference evidence="1" key="1">
    <citation type="submission" date="2024-05" db="EMBL/GenBank/DDBJ databases">
        <title>30 novel species of actinomycetes from the DSMZ collection.</title>
        <authorList>
            <person name="Nouioui I."/>
        </authorList>
    </citation>
    <scope>NUCLEOTIDE SEQUENCE</scope>
    <source>
        <strain evidence="1">DSM 41014</strain>
    </source>
</reference>
<keyword evidence="2" id="KW-1185">Reference proteome</keyword>
<dbReference type="RefSeq" id="WP_311636946.1">
    <property type="nucleotide sequence ID" value="NZ_JAVRFF010000039.1"/>
</dbReference>